<feature type="domain" description="Protein kinase" evidence="24">
    <location>
        <begin position="656"/>
        <end position="923"/>
    </location>
</feature>
<keyword evidence="15 18" id="KW-0675">Receptor</keyword>
<keyword evidence="7" id="KW-0732">Signal</keyword>
<accession>A0A4W4GP91</accession>
<evidence type="ECO:0000256" key="18">
    <source>
        <dbReference type="PIRNR" id="PIRNR000619"/>
    </source>
</evidence>
<evidence type="ECO:0000256" key="2">
    <source>
        <dbReference type="ARBA" id="ARBA00004479"/>
    </source>
</evidence>
<dbReference type="InterPro" id="IPR006212">
    <property type="entry name" value="Furin_repeat"/>
</dbReference>
<dbReference type="InterPro" id="IPR001245">
    <property type="entry name" value="Ser-Thr/Tyr_kinase_cat_dom"/>
</dbReference>
<reference evidence="25" key="3">
    <citation type="submission" date="2020-05" db="EMBL/GenBank/DDBJ databases">
        <title>Electrophorus electricus (electric eel) genome, fEleEle1, primary haplotype.</title>
        <authorList>
            <person name="Myers G."/>
            <person name="Meyer A."/>
            <person name="Fedrigo O."/>
            <person name="Formenti G."/>
            <person name="Rhie A."/>
            <person name="Tracey A."/>
            <person name="Sims Y."/>
            <person name="Jarvis E.D."/>
        </authorList>
    </citation>
    <scope>NUCLEOTIDE SEQUENCE [LARGE SCALE GENOMIC DNA]</scope>
</reference>
<keyword evidence="6 23" id="KW-0812">Transmembrane</keyword>
<dbReference type="InterPro" id="IPR032778">
    <property type="entry name" value="GF_recep_IV"/>
</dbReference>
<evidence type="ECO:0000256" key="13">
    <source>
        <dbReference type="ARBA" id="ARBA00023137"/>
    </source>
</evidence>
<dbReference type="SUPFAM" id="SSF52058">
    <property type="entry name" value="L domain-like"/>
    <property type="match status" value="2"/>
</dbReference>
<evidence type="ECO:0000256" key="20">
    <source>
        <dbReference type="PIRSR" id="PIRSR000619-2"/>
    </source>
</evidence>
<feature type="compositionally biased region" description="Basic and acidic residues" evidence="22">
    <location>
        <begin position="1081"/>
        <end position="1091"/>
    </location>
</feature>
<dbReference type="Pfam" id="PF00757">
    <property type="entry name" value="Furin-like"/>
    <property type="match status" value="1"/>
</dbReference>
<dbReference type="SUPFAM" id="SSF57184">
    <property type="entry name" value="Growth factor receptor domain"/>
    <property type="match status" value="2"/>
</dbReference>
<dbReference type="Pfam" id="PF21314">
    <property type="entry name" value="TM_ErbB1"/>
    <property type="match status" value="1"/>
</dbReference>
<evidence type="ECO:0000256" key="9">
    <source>
        <dbReference type="ARBA" id="ARBA00022777"/>
    </source>
</evidence>
<keyword evidence="14" id="KW-1015">Disulfide bond</keyword>
<dbReference type="CDD" id="cd12092">
    <property type="entry name" value="TM_ErbB4"/>
    <property type="match status" value="1"/>
</dbReference>
<evidence type="ECO:0000259" key="24">
    <source>
        <dbReference type="PROSITE" id="PS50011"/>
    </source>
</evidence>
<dbReference type="GO" id="GO:0048468">
    <property type="term" value="P:cell development"/>
    <property type="evidence" value="ECO:0007669"/>
    <property type="project" value="UniProtKB-ARBA"/>
</dbReference>
<keyword evidence="12 18" id="KW-0472">Membrane</keyword>
<dbReference type="GO" id="GO:0012505">
    <property type="term" value="C:endomembrane system"/>
    <property type="evidence" value="ECO:0007669"/>
    <property type="project" value="UniProtKB-SubCell"/>
</dbReference>
<dbReference type="SMART" id="SM00219">
    <property type="entry name" value="TyrKc"/>
    <property type="match status" value="1"/>
</dbReference>
<evidence type="ECO:0000313" key="25">
    <source>
        <dbReference type="Ensembl" id="ENSEEEP00000038320.2"/>
    </source>
</evidence>
<keyword evidence="8 18" id="KW-0547">Nucleotide-binding</keyword>
<dbReference type="Pfam" id="PF01030">
    <property type="entry name" value="Recep_L_domain"/>
    <property type="match status" value="2"/>
</dbReference>
<dbReference type="SUPFAM" id="SSF56112">
    <property type="entry name" value="Protein kinase-like (PK-like)"/>
    <property type="match status" value="1"/>
</dbReference>
<feature type="region of interest" description="Disordered" evidence="22">
    <location>
        <begin position="1115"/>
        <end position="1134"/>
    </location>
</feature>
<dbReference type="GO" id="GO:0004714">
    <property type="term" value="F:transmembrane receptor protein tyrosine kinase activity"/>
    <property type="evidence" value="ECO:0007669"/>
    <property type="project" value="UniProtKB-EC"/>
</dbReference>
<feature type="binding site" evidence="20">
    <location>
        <begin position="662"/>
        <end position="670"/>
    </location>
    <ligand>
        <name>ATP</name>
        <dbReference type="ChEBI" id="CHEBI:30616"/>
    </ligand>
</feature>
<dbReference type="GO" id="GO:0008284">
    <property type="term" value="P:positive regulation of cell population proliferation"/>
    <property type="evidence" value="ECO:0007669"/>
    <property type="project" value="TreeGrafter"/>
</dbReference>
<reference evidence="26" key="2">
    <citation type="journal article" date="2017" name="Sci. Adv.">
        <title>A tail of two voltages: Proteomic comparison of the three electric organs of the electric eel.</title>
        <authorList>
            <person name="Traeger L.L."/>
            <person name="Sabat G."/>
            <person name="Barrett-Wilt G.A."/>
            <person name="Wells G.B."/>
            <person name="Sussman M.R."/>
        </authorList>
    </citation>
    <scope>NUCLEOTIDE SEQUENCE [LARGE SCALE GENOMIC DNA]</scope>
</reference>
<dbReference type="PANTHER" id="PTHR24416:SF90">
    <property type="entry name" value="RECEPTOR TYROSINE-PROTEIN KINASE ERBB-4"/>
    <property type="match status" value="1"/>
</dbReference>
<dbReference type="InterPro" id="IPR008266">
    <property type="entry name" value="Tyr_kinase_AS"/>
</dbReference>
<evidence type="ECO:0000256" key="16">
    <source>
        <dbReference type="ARBA" id="ARBA00023180"/>
    </source>
</evidence>
<feature type="transmembrane region" description="Helical" evidence="23">
    <location>
        <begin position="590"/>
        <end position="613"/>
    </location>
</feature>
<dbReference type="Ensembl" id="ENSEEET00000038763.2">
    <property type="protein sequence ID" value="ENSEEEP00000038320.2"/>
    <property type="gene ID" value="ENSEEEG00000018090.2"/>
</dbReference>
<dbReference type="Proteomes" id="UP000314983">
    <property type="component" value="Chromosome 16"/>
</dbReference>
<evidence type="ECO:0000256" key="12">
    <source>
        <dbReference type="ARBA" id="ARBA00023136"/>
    </source>
</evidence>
<dbReference type="GO" id="GO:0030182">
    <property type="term" value="P:neuron differentiation"/>
    <property type="evidence" value="ECO:0007669"/>
    <property type="project" value="UniProtKB-ARBA"/>
</dbReference>
<dbReference type="InterPro" id="IPR006211">
    <property type="entry name" value="Furin-like_Cys-rich_dom"/>
</dbReference>
<keyword evidence="10 18" id="KW-0067">ATP-binding</keyword>
<feature type="binding site" evidence="20 21">
    <location>
        <position position="689"/>
    </location>
    <ligand>
        <name>ATP</name>
        <dbReference type="ChEBI" id="CHEBI:30616"/>
    </ligand>
</feature>
<evidence type="ECO:0000256" key="22">
    <source>
        <dbReference type="SAM" id="MobiDB-lite"/>
    </source>
</evidence>
<dbReference type="InterPro" id="IPR017441">
    <property type="entry name" value="Protein_kinase_ATP_BS"/>
</dbReference>
<comment type="catalytic activity">
    <reaction evidence="17">
        <text>L-tyrosyl-[protein] + ATP = O-phospho-L-tyrosyl-[protein] + ADP + H(+)</text>
        <dbReference type="Rhea" id="RHEA:10596"/>
        <dbReference type="Rhea" id="RHEA-COMP:10136"/>
        <dbReference type="Rhea" id="RHEA-COMP:20101"/>
        <dbReference type="ChEBI" id="CHEBI:15378"/>
        <dbReference type="ChEBI" id="CHEBI:30616"/>
        <dbReference type="ChEBI" id="CHEBI:46858"/>
        <dbReference type="ChEBI" id="CHEBI:61978"/>
        <dbReference type="ChEBI" id="CHEBI:456216"/>
        <dbReference type="EC" id="2.7.10.1"/>
    </reaction>
</comment>
<evidence type="ECO:0000256" key="15">
    <source>
        <dbReference type="ARBA" id="ARBA00023170"/>
    </source>
</evidence>
<dbReference type="FunFam" id="3.80.20.20:FF:000004">
    <property type="entry name" value="Receptor protein-tyrosine kinase"/>
    <property type="match status" value="1"/>
</dbReference>
<dbReference type="Gene3D" id="3.30.200.20">
    <property type="entry name" value="Phosphorylase Kinase, domain 1"/>
    <property type="match status" value="1"/>
</dbReference>
<dbReference type="SMART" id="SM00261">
    <property type="entry name" value="FU"/>
    <property type="match status" value="4"/>
</dbReference>
<dbReference type="PIRSF" id="PIRSF000619">
    <property type="entry name" value="TyrPK_EGF-R"/>
    <property type="match status" value="1"/>
</dbReference>
<dbReference type="GO" id="GO:0009966">
    <property type="term" value="P:regulation of signal transduction"/>
    <property type="evidence" value="ECO:0007669"/>
    <property type="project" value="UniProtKB-ARBA"/>
</dbReference>
<comment type="subcellular location">
    <subcellularLocation>
        <location evidence="1">Endomembrane system</location>
    </subcellularLocation>
    <subcellularLocation>
        <location evidence="2">Membrane</location>
        <topology evidence="2">Single-pass type I membrane protein</topology>
    </subcellularLocation>
</comment>
<evidence type="ECO:0000256" key="5">
    <source>
        <dbReference type="ARBA" id="ARBA00022679"/>
    </source>
</evidence>
<gene>
    <name evidence="25" type="primary">LOC113579187</name>
</gene>
<organism evidence="25 26">
    <name type="scientific">Electrophorus electricus</name>
    <name type="common">Electric eel</name>
    <name type="synonym">Gymnotus electricus</name>
    <dbReference type="NCBI Taxonomy" id="8005"/>
    <lineage>
        <taxon>Eukaryota</taxon>
        <taxon>Metazoa</taxon>
        <taxon>Chordata</taxon>
        <taxon>Craniata</taxon>
        <taxon>Vertebrata</taxon>
        <taxon>Euteleostomi</taxon>
        <taxon>Actinopterygii</taxon>
        <taxon>Neopterygii</taxon>
        <taxon>Teleostei</taxon>
        <taxon>Ostariophysi</taxon>
        <taxon>Gymnotiformes</taxon>
        <taxon>Gymnotoidei</taxon>
        <taxon>Gymnotidae</taxon>
        <taxon>Electrophorus</taxon>
    </lineage>
</organism>
<dbReference type="InterPro" id="IPR044912">
    <property type="entry name" value="Egfr_JX_dom"/>
</dbReference>
<dbReference type="GO" id="GO:0005154">
    <property type="term" value="F:epidermal growth factor receptor binding"/>
    <property type="evidence" value="ECO:0007669"/>
    <property type="project" value="TreeGrafter"/>
</dbReference>
<feature type="active site" description="Proton acceptor" evidence="19">
    <location>
        <position position="781"/>
    </location>
</feature>
<keyword evidence="13 18" id="KW-0829">Tyrosine-protein kinase</keyword>
<sequence>TDNKLSTLSDLDQHYHTLRKFYENCEVVMGNLEITSIEHNRNLNFLKSIREVTGYLLVALNQFEYLPLENLRFIRGTKLYEGRYALAIFLNYRRDGYYGLRQLGLKNLTEILNGGVYVDQNKFLCHADTIHWQDIVKNPHAELLVVPSNNSGNSCKRCHRSCNGRCWGHQEEQCQSLTKTVCAEQCDGRCFGPYVSDCCHRECAGGCSGPKDTDCFACTNFNDSGACVTQCPQPFVYNPTTFQLEHNPKAKYTYGAFCVKKCPHNFVVDHSSCVRACPSNKMEVEENRIKMCIPCTDICPKVCDGIGTGSLQMAQTVDSSNIDKFVNCYFTFSLFLLFLSHQSHCFLNIQSWPENMTDLAVFSNLATIGGRSLYSGISLLILKQRWISSLQFQSLQEISAGNVYITNNSQLCYYNTINWTGLFRTTGQRALLKSNRDPRECAQERMVCDKLCSEAGCWGPGPDQCLSCRYYSRGRTCVKSCNLYHGAFREFANGSVCVECDNQCEKVGDRTLTCHGPGPDHCTKCLHLKDGPNCVEKCPDGLQGANSFIFKYAEANNECHPCHPNCTQGNSESSIAHQCLWPSQNFMTPLIAAGVIGGMFVAVVVALGFAVYVRRKSIKKKRALRRFLETELVEPLTPSGTAPNQAQLRILKETELKRVKILGTGAFGTVYKGIWVPEGERVKIPVAIKILNETTGPKANVEFMDEALIMASVEHPHLVRLLGVCLSPTVQLVTQLMPHSCLLHYVHEHKDNIGSQMLLNWCVQIAKGMMYLEERRLVHRDLAARNVLVKSPNHIKITDFGLARLLDADEKEYNADGGKMPIKWMALECIHYRKFTHQSDVWSYGVTIWELMTFGGKPYDGIPTREIPDILEKGERLPQPPICTIDVYMVMVKCWMIDADSRPKFKELAVEFCRMARDPQRYLVIQGDDCMKPPSPTHSKFFQSLLGEEDLGELMDAEEYLVPQPCNTPSSSHTSRPYLDSNRECYNPFPSQNQCCYHDGALQPKELAGAQSCEAATPTVSPSAPAGVQRVAHASQEEQRCNGSLKKQPGAGEDGSSQRYSADPTVFLGEKTQRGAATEDGYVKPRKDKSSSESSNPIEENPFVTRRKNREIHALDNPGYHSTPDGHPSAEDEYNNEPFYHNAGEVSQESLKKNGVSVPLTFDNPEYWHHSLPAKVTQHPQDLSQVCSNSFLYKQNGRMRSAVAENPEYLSESGMKTGMVLPPPPYRQRNTVV</sequence>
<dbReference type="Gene3D" id="3.80.20.20">
    <property type="entry name" value="Receptor L-domain"/>
    <property type="match status" value="2"/>
</dbReference>
<name>A0A4W4GP91_ELEEL</name>
<dbReference type="GO" id="GO:0038127">
    <property type="term" value="P:ERBB signaling pathway"/>
    <property type="evidence" value="ECO:0007669"/>
    <property type="project" value="UniProtKB-ARBA"/>
</dbReference>
<evidence type="ECO:0000256" key="19">
    <source>
        <dbReference type="PIRSR" id="PIRSR000619-1"/>
    </source>
</evidence>
<feature type="compositionally biased region" description="Low complexity" evidence="22">
    <location>
        <begin position="1017"/>
        <end position="1026"/>
    </location>
</feature>
<dbReference type="PROSITE" id="PS50011">
    <property type="entry name" value="PROTEIN_KINASE_DOM"/>
    <property type="match status" value="1"/>
</dbReference>
<evidence type="ECO:0000256" key="1">
    <source>
        <dbReference type="ARBA" id="ARBA00004308"/>
    </source>
</evidence>
<reference evidence="25" key="5">
    <citation type="submission" date="2025-09" db="UniProtKB">
        <authorList>
            <consortium name="Ensembl"/>
        </authorList>
    </citation>
    <scope>IDENTIFICATION</scope>
</reference>
<protein>
    <recommendedName>
        <fullName evidence="3 18">Receptor protein-tyrosine kinase</fullName>
        <ecNumber evidence="3 18">2.7.10.1</ecNumber>
    </recommendedName>
</protein>
<evidence type="ECO:0000256" key="11">
    <source>
        <dbReference type="ARBA" id="ARBA00022989"/>
    </source>
</evidence>
<dbReference type="PROSITE" id="PS00107">
    <property type="entry name" value="PROTEIN_KINASE_ATP"/>
    <property type="match status" value="1"/>
</dbReference>
<evidence type="ECO:0000256" key="8">
    <source>
        <dbReference type="ARBA" id="ARBA00022741"/>
    </source>
</evidence>
<dbReference type="InterPro" id="IPR009030">
    <property type="entry name" value="Growth_fac_rcpt_cys_sf"/>
</dbReference>
<dbReference type="InterPro" id="IPR000719">
    <property type="entry name" value="Prot_kinase_dom"/>
</dbReference>
<dbReference type="PRINTS" id="PR00109">
    <property type="entry name" value="TYRKINASE"/>
</dbReference>
<evidence type="ECO:0000256" key="7">
    <source>
        <dbReference type="ARBA" id="ARBA00022729"/>
    </source>
</evidence>
<dbReference type="GO" id="GO:0050793">
    <property type="term" value="P:regulation of developmental process"/>
    <property type="evidence" value="ECO:0007669"/>
    <property type="project" value="UniProtKB-ARBA"/>
</dbReference>
<dbReference type="InterPro" id="IPR049328">
    <property type="entry name" value="TM_ErbB1"/>
</dbReference>
<feature type="compositionally biased region" description="Low complexity" evidence="22">
    <location>
        <begin position="1092"/>
        <end position="1102"/>
    </location>
</feature>
<dbReference type="AlphaFoldDB" id="A0A4W4GP91"/>
<feature type="region of interest" description="Disordered" evidence="22">
    <location>
        <begin position="1017"/>
        <end position="1109"/>
    </location>
</feature>
<evidence type="ECO:0000313" key="26">
    <source>
        <dbReference type="Proteomes" id="UP000314983"/>
    </source>
</evidence>
<evidence type="ECO:0000256" key="21">
    <source>
        <dbReference type="PROSITE-ProRule" id="PRU10141"/>
    </source>
</evidence>
<dbReference type="Pfam" id="PF14843">
    <property type="entry name" value="GF_recep_IV"/>
    <property type="match status" value="1"/>
</dbReference>
<dbReference type="FunFam" id="2.10.220.10:FF:000004">
    <property type="entry name" value="Receptor protein-tyrosine kinase"/>
    <property type="match status" value="1"/>
</dbReference>
<dbReference type="GeneTree" id="ENSGT00940000154695"/>
<dbReference type="PROSITE" id="PS00109">
    <property type="entry name" value="PROTEIN_KINASE_TYR"/>
    <property type="match status" value="1"/>
</dbReference>
<keyword evidence="5 18" id="KW-0808">Transferase</keyword>
<evidence type="ECO:0000256" key="6">
    <source>
        <dbReference type="ARBA" id="ARBA00022692"/>
    </source>
</evidence>
<dbReference type="Gene3D" id="2.10.220.10">
    <property type="entry name" value="Hormone Receptor, Insulin-like Growth Factor Receptor 1, Chain A, domain 2"/>
    <property type="match status" value="3"/>
</dbReference>
<keyword evidence="11 23" id="KW-1133">Transmembrane helix</keyword>
<dbReference type="CDD" id="cd00064">
    <property type="entry name" value="FU"/>
    <property type="match status" value="3"/>
</dbReference>
<dbReference type="InterPro" id="IPR020635">
    <property type="entry name" value="Tyr_kinase_cat_dom"/>
</dbReference>
<comment type="similarity">
    <text evidence="18">Belongs to the protein kinase superfamily. Tyr protein kinase family. EGF receptor subfamily.</text>
</comment>
<dbReference type="EC" id="2.7.10.1" evidence="3 18"/>
<dbReference type="InterPro" id="IPR000494">
    <property type="entry name" value="Rcpt_L-dom"/>
</dbReference>
<dbReference type="Gene3D" id="6.10.250.2930">
    <property type="match status" value="1"/>
</dbReference>
<reference evidence="26" key="1">
    <citation type="journal article" date="2014" name="Science">
        <title>Nonhuman genetics. Genomic basis for the convergent evolution of electric organs.</title>
        <authorList>
            <person name="Gallant J.R."/>
            <person name="Traeger L.L."/>
            <person name="Volkening J.D."/>
            <person name="Moffett H."/>
            <person name="Chen P.H."/>
            <person name="Novina C.D."/>
            <person name="Phillips G.N.Jr."/>
            <person name="Anand R."/>
            <person name="Wells G.B."/>
            <person name="Pinch M."/>
            <person name="Guth R."/>
            <person name="Unguez G.A."/>
            <person name="Albert J.S."/>
            <person name="Zakon H.H."/>
            <person name="Samanta M.P."/>
            <person name="Sussman M.R."/>
        </authorList>
    </citation>
    <scope>NUCLEOTIDE SEQUENCE [LARGE SCALE GENOMIC DNA]</scope>
</reference>
<dbReference type="PANTHER" id="PTHR24416">
    <property type="entry name" value="TYROSINE-PROTEIN KINASE RECEPTOR"/>
    <property type="match status" value="1"/>
</dbReference>
<dbReference type="FunFam" id="2.10.220.10:FF:000001">
    <property type="entry name" value="Receptor protein-tyrosine kinase"/>
    <property type="match status" value="1"/>
</dbReference>
<keyword evidence="4" id="KW-0597">Phosphoprotein</keyword>
<dbReference type="FunFam" id="1.10.510.10:FF:001512">
    <property type="entry name" value="Receptor tyrosine-protein kinase erbB-2"/>
    <property type="match status" value="1"/>
</dbReference>
<proteinExistence type="inferred from homology"/>
<feature type="region of interest" description="Disordered" evidence="22">
    <location>
        <begin position="1214"/>
        <end position="1233"/>
    </location>
</feature>
<dbReference type="GO" id="GO:0043235">
    <property type="term" value="C:receptor complex"/>
    <property type="evidence" value="ECO:0007669"/>
    <property type="project" value="TreeGrafter"/>
</dbReference>
<reference evidence="25" key="4">
    <citation type="submission" date="2025-08" db="UniProtKB">
        <authorList>
            <consortium name="Ensembl"/>
        </authorList>
    </citation>
    <scope>IDENTIFICATION</scope>
</reference>
<evidence type="ECO:0000256" key="10">
    <source>
        <dbReference type="ARBA" id="ARBA00022840"/>
    </source>
</evidence>
<evidence type="ECO:0000256" key="23">
    <source>
        <dbReference type="SAM" id="Phobius"/>
    </source>
</evidence>
<dbReference type="InterPro" id="IPR011009">
    <property type="entry name" value="Kinase-like_dom_sf"/>
</dbReference>
<evidence type="ECO:0000256" key="17">
    <source>
        <dbReference type="ARBA" id="ARBA00051243"/>
    </source>
</evidence>
<evidence type="ECO:0000256" key="3">
    <source>
        <dbReference type="ARBA" id="ARBA00011902"/>
    </source>
</evidence>
<evidence type="ECO:0000256" key="4">
    <source>
        <dbReference type="ARBA" id="ARBA00022553"/>
    </source>
</evidence>
<dbReference type="GO" id="GO:0009925">
    <property type="term" value="C:basal plasma membrane"/>
    <property type="evidence" value="ECO:0007669"/>
    <property type="project" value="TreeGrafter"/>
</dbReference>
<dbReference type="GO" id="GO:0005524">
    <property type="term" value="F:ATP binding"/>
    <property type="evidence" value="ECO:0007669"/>
    <property type="project" value="UniProtKB-UniRule"/>
</dbReference>
<dbReference type="Gene3D" id="1.10.510.10">
    <property type="entry name" value="Transferase(Phosphotransferase) domain 1"/>
    <property type="match status" value="1"/>
</dbReference>
<evidence type="ECO:0000256" key="14">
    <source>
        <dbReference type="ARBA" id="ARBA00023157"/>
    </source>
</evidence>
<keyword evidence="9 18" id="KW-0418">Kinase</keyword>
<dbReference type="FunFam" id="3.30.200.20:FF:000422">
    <property type="entry name" value="Receptor protein-tyrosine kinase"/>
    <property type="match status" value="1"/>
</dbReference>
<dbReference type="GO" id="GO:0043066">
    <property type="term" value="P:negative regulation of apoptotic process"/>
    <property type="evidence" value="ECO:0007669"/>
    <property type="project" value="TreeGrafter"/>
</dbReference>
<dbReference type="InterPro" id="IPR050122">
    <property type="entry name" value="RTK"/>
</dbReference>
<keyword evidence="16" id="KW-0325">Glycoprotein</keyword>
<dbReference type="InterPro" id="IPR036941">
    <property type="entry name" value="Rcpt_L-dom_sf"/>
</dbReference>
<dbReference type="Pfam" id="PF07714">
    <property type="entry name" value="PK_Tyr_Ser-Thr"/>
    <property type="match status" value="1"/>
</dbReference>
<keyword evidence="26" id="KW-1185">Reference proteome</keyword>
<dbReference type="InterPro" id="IPR016245">
    <property type="entry name" value="Tyr_kinase_EGF/ERB/XmrK_rcpt"/>
</dbReference>